<dbReference type="SMART" id="SM00256">
    <property type="entry name" value="FBOX"/>
    <property type="match status" value="1"/>
</dbReference>
<evidence type="ECO:0000313" key="4">
    <source>
        <dbReference type="Proteomes" id="UP000287033"/>
    </source>
</evidence>
<evidence type="ECO:0000313" key="3">
    <source>
        <dbReference type="EMBL" id="GCC28926.1"/>
    </source>
</evidence>
<comment type="pathway">
    <text evidence="1">Protein modification; protein ubiquitination.</text>
</comment>
<organism evidence="3 4">
    <name type="scientific">Chiloscyllium punctatum</name>
    <name type="common">Brownbanded bambooshark</name>
    <name type="synonym">Hemiscyllium punctatum</name>
    <dbReference type="NCBI Taxonomy" id="137246"/>
    <lineage>
        <taxon>Eukaryota</taxon>
        <taxon>Metazoa</taxon>
        <taxon>Chordata</taxon>
        <taxon>Craniata</taxon>
        <taxon>Vertebrata</taxon>
        <taxon>Chondrichthyes</taxon>
        <taxon>Elasmobranchii</taxon>
        <taxon>Galeomorphii</taxon>
        <taxon>Galeoidea</taxon>
        <taxon>Orectolobiformes</taxon>
        <taxon>Hemiscylliidae</taxon>
        <taxon>Chiloscyllium</taxon>
    </lineage>
</organism>
<feature type="domain" description="F-box" evidence="2">
    <location>
        <begin position="31"/>
        <end position="78"/>
    </location>
</feature>
<dbReference type="PROSITE" id="PS50181">
    <property type="entry name" value="FBOX"/>
    <property type="match status" value="1"/>
</dbReference>
<dbReference type="PANTHER" id="PTHR12874">
    <property type="entry name" value="F-BOX ONLY PROTEIN 48-RELATED"/>
    <property type="match status" value="1"/>
</dbReference>
<dbReference type="Pfam" id="PF12937">
    <property type="entry name" value="F-box-like"/>
    <property type="match status" value="1"/>
</dbReference>
<protein>
    <recommendedName>
        <fullName evidence="2">F-box domain-containing protein</fullName>
    </recommendedName>
</protein>
<reference evidence="3 4" key="1">
    <citation type="journal article" date="2018" name="Nat. Ecol. Evol.">
        <title>Shark genomes provide insights into elasmobranch evolution and the origin of vertebrates.</title>
        <authorList>
            <person name="Hara Y"/>
            <person name="Yamaguchi K"/>
            <person name="Onimaru K"/>
            <person name="Kadota M"/>
            <person name="Koyanagi M"/>
            <person name="Keeley SD"/>
            <person name="Tatsumi K"/>
            <person name="Tanaka K"/>
            <person name="Motone F"/>
            <person name="Kageyama Y"/>
            <person name="Nozu R"/>
            <person name="Adachi N"/>
            <person name="Nishimura O"/>
            <person name="Nakagawa R"/>
            <person name="Tanegashima C"/>
            <person name="Kiyatake I"/>
            <person name="Matsumoto R"/>
            <person name="Murakumo K"/>
            <person name="Nishida K"/>
            <person name="Terakita A"/>
            <person name="Kuratani S"/>
            <person name="Sato K"/>
            <person name="Hyodo S Kuraku.S."/>
        </authorList>
    </citation>
    <scope>NUCLEOTIDE SEQUENCE [LARGE SCALE GENOMIC DNA]</scope>
</reference>
<dbReference type="GO" id="GO:0005737">
    <property type="term" value="C:cytoplasm"/>
    <property type="evidence" value="ECO:0007669"/>
    <property type="project" value="TreeGrafter"/>
</dbReference>
<dbReference type="GO" id="GO:0031146">
    <property type="term" value="P:SCF-dependent proteasomal ubiquitin-dependent protein catabolic process"/>
    <property type="evidence" value="ECO:0007669"/>
    <property type="project" value="UniProtKB-UniRule"/>
</dbReference>
<sequence>MQRSCKRNKQIAIREDKTIFSTGQKKLQNRYDFAQFLPRELTLKIFSELDIRSLANAAMTCKAWNDLIETSDSLWYNHCLTVLAVCKREVQWDRAHGLSWKVTLMRNYKKSNIKRAWLDGQYSHIHSAEELLHNSMCEMDADAWGEILKAELER</sequence>
<keyword evidence="1" id="KW-0833">Ubl conjugation pathway</keyword>
<proteinExistence type="predicted"/>
<dbReference type="OMA" id="IMCPMDA"/>
<dbReference type="AlphaFoldDB" id="A0A401SET6"/>
<dbReference type="Proteomes" id="UP000287033">
    <property type="component" value="Unassembled WGS sequence"/>
</dbReference>
<dbReference type="OrthoDB" id="10257471at2759"/>
<dbReference type="GO" id="GO:0016567">
    <property type="term" value="P:protein ubiquitination"/>
    <property type="evidence" value="ECO:0007669"/>
    <property type="project" value="UniProtKB-UniRule"/>
</dbReference>
<dbReference type="Gene3D" id="1.20.1280.50">
    <property type="match status" value="1"/>
</dbReference>
<dbReference type="SUPFAM" id="SSF81383">
    <property type="entry name" value="F-box domain"/>
    <property type="match status" value="1"/>
</dbReference>
<dbReference type="PANTHER" id="PTHR12874:SF9">
    <property type="entry name" value="F-BOX ONLY PROTEIN 48"/>
    <property type="match status" value="1"/>
</dbReference>
<comment type="caution">
    <text evidence="3">The sequence shown here is derived from an EMBL/GenBank/DDBJ whole genome shotgun (WGS) entry which is preliminary data.</text>
</comment>
<dbReference type="STRING" id="137246.A0A401SET6"/>
<keyword evidence="4" id="KW-1185">Reference proteome</keyword>
<evidence type="ECO:0000259" key="2">
    <source>
        <dbReference type="PROSITE" id="PS50181"/>
    </source>
</evidence>
<dbReference type="GO" id="GO:0019005">
    <property type="term" value="C:SCF ubiquitin ligase complex"/>
    <property type="evidence" value="ECO:0007669"/>
    <property type="project" value="UniProtKB-UniRule"/>
</dbReference>
<dbReference type="InterPro" id="IPR001810">
    <property type="entry name" value="F-box_dom"/>
</dbReference>
<gene>
    <name evidence="3" type="ORF">chiPu_0007360</name>
</gene>
<accession>A0A401SET6</accession>
<dbReference type="EMBL" id="BEZZ01000225">
    <property type="protein sequence ID" value="GCC28926.1"/>
    <property type="molecule type" value="Genomic_DNA"/>
</dbReference>
<evidence type="ECO:0000256" key="1">
    <source>
        <dbReference type="RuleBase" id="RU369085"/>
    </source>
</evidence>
<dbReference type="InterPro" id="IPR036047">
    <property type="entry name" value="F-box-like_dom_sf"/>
</dbReference>
<name>A0A401SET6_CHIPU</name>